<feature type="domain" description="FAD/NAD(P)-binding" evidence="1">
    <location>
        <begin position="7"/>
        <end position="223"/>
    </location>
</feature>
<dbReference type="Gene3D" id="3.50.50.60">
    <property type="entry name" value="FAD/NAD(P)-binding domain"/>
    <property type="match status" value="2"/>
</dbReference>
<dbReference type="Pfam" id="PF07992">
    <property type="entry name" value="Pyr_redox_2"/>
    <property type="match status" value="1"/>
</dbReference>
<accession>A0ABX2EIV5</accession>
<proteinExistence type="predicted"/>
<name>A0ABX2EIV5_9BURK</name>
<dbReference type="InterPro" id="IPR036188">
    <property type="entry name" value="FAD/NAD-bd_sf"/>
</dbReference>
<dbReference type="InterPro" id="IPR051209">
    <property type="entry name" value="FAD-bind_Monooxygenase_sf"/>
</dbReference>
<keyword evidence="3" id="KW-1185">Reference proteome</keyword>
<dbReference type="InterPro" id="IPR023753">
    <property type="entry name" value="FAD/NAD-binding_dom"/>
</dbReference>
<protein>
    <submittedName>
        <fullName evidence="2">NAD(P)/FAD-dependent oxidoreductase</fullName>
    </submittedName>
</protein>
<dbReference type="PANTHER" id="PTHR42877:SF4">
    <property type="entry name" value="FAD_NAD(P)-BINDING DOMAIN-CONTAINING PROTEIN-RELATED"/>
    <property type="match status" value="1"/>
</dbReference>
<evidence type="ECO:0000259" key="1">
    <source>
        <dbReference type="Pfam" id="PF07992"/>
    </source>
</evidence>
<dbReference type="PRINTS" id="PR00411">
    <property type="entry name" value="PNDRDTASEI"/>
</dbReference>
<reference evidence="2 3" key="1">
    <citation type="submission" date="2020-05" db="EMBL/GenBank/DDBJ databases">
        <title>Aquincola sp. isolate from soil.</title>
        <authorList>
            <person name="Han J."/>
            <person name="Kim D.-U."/>
        </authorList>
    </citation>
    <scope>NUCLEOTIDE SEQUENCE [LARGE SCALE GENOMIC DNA]</scope>
    <source>
        <strain evidence="2 3">S2</strain>
    </source>
</reference>
<gene>
    <name evidence="2" type="ORF">HLB44_16160</name>
</gene>
<dbReference type="RefSeq" id="WP_173124346.1">
    <property type="nucleotide sequence ID" value="NZ_JABRWJ010000005.1"/>
</dbReference>
<dbReference type="SUPFAM" id="SSF51905">
    <property type="entry name" value="FAD/NAD(P)-binding domain"/>
    <property type="match status" value="1"/>
</dbReference>
<comment type="caution">
    <text evidence="2">The sequence shown here is derived from an EMBL/GenBank/DDBJ whole genome shotgun (WGS) entry which is preliminary data.</text>
</comment>
<organism evidence="2 3">
    <name type="scientific">Pseudaquabacterium terrae</name>
    <dbReference type="NCBI Taxonomy" id="2732868"/>
    <lineage>
        <taxon>Bacteria</taxon>
        <taxon>Pseudomonadati</taxon>
        <taxon>Pseudomonadota</taxon>
        <taxon>Betaproteobacteria</taxon>
        <taxon>Burkholderiales</taxon>
        <taxon>Sphaerotilaceae</taxon>
        <taxon>Pseudaquabacterium</taxon>
    </lineage>
</organism>
<evidence type="ECO:0000313" key="3">
    <source>
        <dbReference type="Proteomes" id="UP000737171"/>
    </source>
</evidence>
<dbReference type="Proteomes" id="UP000737171">
    <property type="component" value="Unassembled WGS sequence"/>
</dbReference>
<dbReference type="EMBL" id="JABRWJ010000005">
    <property type="protein sequence ID" value="NRF68530.1"/>
    <property type="molecule type" value="Genomic_DNA"/>
</dbReference>
<sequence length="488" mass="54198">MAPAPLDTLIVGAGFSGLGLGIRLKQAGRHGFQVIERAAGVGGTWWANRYPGAACDIPSLLYSYSFAPNRRWSRLFPQQPEIQAYLAECVEDFGLGPHLRLATELVALRWHEDQSSWEATLRAADGTLLQQHARSVVIATGALSKPRTPDIEGLQDFGGRLLHTADWDRSLPLEGQRIGVIGTGASSIQLVPELAPLAVKVSVFQRTPAWIMPRHDRPLTAWQRTLCATLPGFGRAWRTGLYWQHEARVAGFTTRPHWLARAESLALRHMKKQVRDPALREALTPRYRMGCKRILISDDFYPALTRPNVELVTAPIQRIEPQGVRTADGRLHALDVLVTATGFDAADAGPPCPVDGPQGRTLAEAWRHGASAYLGTLVAGFPNLFFLVGPNTGLGHNSMLQIIESQLNLVLDALRRLDHHPTLGVTEEAHHRFDDEIQRRLTSTVWATGGCRSWYQARDGRITTLWPGSTIEFRRRTRRLALADFHLR</sequence>
<dbReference type="PANTHER" id="PTHR42877">
    <property type="entry name" value="L-ORNITHINE N(5)-MONOOXYGENASE-RELATED"/>
    <property type="match status" value="1"/>
</dbReference>
<evidence type="ECO:0000313" key="2">
    <source>
        <dbReference type="EMBL" id="NRF68530.1"/>
    </source>
</evidence>